<sequence>MVQVQRNVIYAQFSLYFVPFVKNYVKTYFQLRLLFLQYLQQIGALLQKQLNAGFQNIRTISYFIRHRAEDCIAGILALFSVIDDGFIRLRFSFLVASHFLRCGSAKSVVEGKIPRFKVMSIIKDRYGQGYAINEPSGLESGNRSIASLETTTQVDSRIDKLARSSRVTPLDVPESCTCLIEQRFMQSSGL</sequence>
<proteinExistence type="predicted"/>
<accession>A0AA86QP09</accession>
<comment type="caution">
    <text evidence="1">The sequence shown here is derived from an EMBL/GenBank/DDBJ whole genome shotgun (WGS) entry which is preliminary data.</text>
</comment>
<evidence type="ECO:0000313" key="1">
    <source>
        <dbReference type="EMBL" id="CAI9957588.1"/>
    </source>
</evidence>
<dbReference type="EMBL" id="CATOUU010000889">
    <property type="protein sequence ID" value="CAI9957588.1"/>
    <property type="molecule type" value="Genomic_DNA"/>
</dbReference>
<dbReference type="EMBL" id="CAXDID020000050">
    <property type="protein sequence ID" value="CAL6005274.1"/>
    <property type="molecule type" value="Genomic_DNA"/>
</dbReference>
<organism evidence="1">
    <name type="scientific">Hexamita inflata</name>
    <dbReference type="NCBI Taxonomy" id="28002"/>
    <lineage>
        <taxon>Eukaryota</taxon>
        <taxon>Metamonada</taxon>
        <taxon>Diplomonadida</taxon>
        <taxon>Hexamitidae</taxon>
        <taxon>Hexamitinae</taxon>
        <taxon>Hexamita</taxon>
    </lineage>
</organism>
<dbReference type="Proteomes" id="UP001642409">
    <property type="component" value="Unassembled WGS sequence"/>
</dbReference>
<protein>
    <submittedName>
        <fullName evidence="2">Hypothetical_protein</fullName>
    </submittedName>
</protein>
<dbReference type="AlphaFoldDB" id="A0AA86QP09"/>
<evidence type="ECO:0000313" key="3">
    <source>
        <dbReference type="Proteomes" id="UP001642409"/>
    </source>
</evidence>
<reference evidence="2 3" key="2">
    <citation type="submission" date="2024-07" db="EMBL/GenBank/DDBJ databases">
        <authorList>
            <person name="Akdeniz Z."/>
        </authorList>
    </citation>
    <scope>NUCLEOTIDE SEQUENCE [LARGE SCALE GENOMIC DNA]</scope>
</reference>
<reference evidence="1" key="1">
    <citation type="submission" date="2023-06" db="EMBL/GenBank/DDBJ databases">
        <authorList>
            <person name="Kurt Z."/>
        </authorList>
    </citation>
    <scope>NUCLEOTIDE SEQUENCE</scope>
</reference>
<name>A0AA86QP09_9EUKA</name>
<evidence type="ECO:0000313" key="2">
    <source>
        <dbReference type="EMBL" id="CAL6005274.1"/>
    </source>
</evidence>
<gene>
    <name evidence="2" type="ORF">HINF_LOCUS19292</name>
    <name evidence="1" type="ORF">HINF_LOCUS45233</name>
</gene>
<keyword evidence="3" id="KW-1185">Reference proteome</keyword>